<evidence type="ECO:0008006" key="3">
    <source>
        <dbReference type="Google" id="ProtNLM"/>
    </source>
</evidence>
<organism evidence="1 2">
    <name type="scientific">Streptococcus acidominimus</name>
    <dbReference type="NCBI Taxonomy" id="1326"/>
    <lineage>
        <taxon>Bacteria</taxon>
        <taxon>Bacillati</taxon>
        <taxon>Bacillota</taxon>
        <taxon>Bacilli</taxon>
        <taxon>Lactobacillales</taxon>
        <taxon>Streptococcaceae</taxon>
        <taxon>Streptococcus</taxon>
    </lineage>
</organism>
<proteinExistence type="predicted"/>
<evidence type="ECO:0000313" key="2">
    <source>
        <dbReference type="Proteomes" id="UP000215144"/>
    </source>
</evidence>
<protein>
    <recommendedName>
        <fullName evidence="3">TniQ protein</fullName>
    </recommendedName>
</protein>
<sequence length="365" mass="44242">MIGINYYQIDTHLSQWCILERFKRIHHLYETSKFDCSKIFEELYQINLVKRTNEIRENLFKQFIYPNPYHNTLRYCPICLGVGIHLYEHQALVFSHCLLHQYQPLLTTCPKCHSTINLPSRFSKKREPFSCQCDYCFLKEDHLNILLDYWDKYLPSGLSNKSLEKLKWNVFPRDVSKVSTKALSMLYTDSSKYIFNRSLRKSFSRSLFDENDLYCYKHREMVIENSCQNFISRLFSGKIISEHYLRLFLNKILKTDINDIYNDEITCYLESRRRHQQLLKSLYRTVDLSDCYYDFLDNLTFYSSVNNAHNGSQNWLIYHFIQYLYSETLRQLIECDNLWQPFLYSFHHSEKEQKVHIKIQYNCYF</sequence>
<gene>
    <name evidence="1" type="ORF">SAMEA4504048_01254</name>
</gene>
<accession>A0A239X2V0</accession>
<evidence type="ECO:0000313" key="1">
    <source>
        <dbReference type="EMBL" id="SNV40859.1"/>
    </source>
</evidence>
<reference evidence="1 2" key="1">
    <citation type="submission" date="2017-06" db="EMBL/GenBank/DDBJ databases">
        <authorList>
            <consortium name="Pathogen Informatics"/>
        </authorList>
    </citation>
    <scope>NUCLEOTIDE SEQUENCE [LARGE SCALE GENOMIC DNA]</scope>
    <source>
        <strain evidence="1 2">NCTC11291</strain>
    </source>
</reference>
<dbReference type="RefSeq" id="WP_157737854.1">
    <property type="nucleotide sequence ID" value="NZ_LT906454.1"/>
</dbReference>
<dbReference type="AlphaFoldDB" id="A0A239X2V0"/>
<name>A0A239X2V0_STRAI</name>
<dbReference type="EMBL" id="LT906454">
    <property type="protein sequence ID" value="SNV40859.1"/>
    <property type="molecule type" value="Genomic_DNA"/>
</dbReference>
<dbReference type="KEGG" id="saco:SAME_01254"/>
<dbReference type="OrthoDB" id="2543325at2"/>
<dbReference type="Proteomes" id="UP000215144">
    <property type="component" value="Chromosome 1"/>
</dbReference>